<reference evidence="3" key="1">
    <citation type="journal article" date="2017" name="Front. Plant Sci.">
        <title>Climate Clever Clovers: New Paradigm to Reduce the Environmental Footprint of Ruminants by Breeding Low Methanogenic Forages Utilizing Haplotype Variation.</title>
        <authorList>
            <person name="Kaur P."/>
            <person name="Appels R."/>
            <person name="Bayer P.E."/>
            <person name="Keeble-Gagnere G."/>
            <person name="Wang J."/>
            <person name="Hirakawa H."/>
            <person name="Shirasawa K."/>
            <person name="Vercoe P."/>
            <person name="Stefanova K."/>
            <person name="Durmic Z."/>
            <person name="Nichols P."/>
            <person name="Revell C."/>
            <person name="Isobe S.N."/>
            <person name="Edwards D."/>
            <person name="Erskine W."/>
        </authorList>
    </citation>
    <scope>NUCLEOTIDE SEQUENCE [LARGE SCALE GENOMIC DNA]</scope>
    <source>
        <strain evidence="3">cv. Daliak</strain>
    </source>
</reference>
<dbReference type="InterPro" id="IPR042176">
    <property type="entry name" value="Pantoate_ligase_C"/>
</dbReference>
<accession>A0A2Z6MXU4</accession>
<dbReference type="InterPro" id="IPR003721">
    <property type="entry name" value="Pantoate_ligase"/>
</dbReference>
<feature type="region of interest" description="Disordered" evidence="1">
    <location>
        <begin position="1"/>
        <end position="20"/>
    </location>
</feature>
<dbReference type="Pfam" id="PF02569">
    <property type="entry name" value="Pantoate_ligase"/>
    <property type="match status" value="1"/>
</dbReference>
<gene>
    <name evidence="2" type="ORF">TSUD_35690</name>
</gene>
<dbReference type="OrthoDB" id="2020436at2759"/>
<dbReference type="Proteomes" id="UP000242715">
    <property type="component" value="Unassembled WGS sequence"/>
</dbReference>
<keyword evidence="3" id="KW-1185">Reference proteome</keyword>
<evidence type="ECO:0000313" key="2">
    <source>
        <dbReference type="EMBL" id="GAU23899.1"/>
    </source>
</evidence>
<protein>
    <submittedName>
        <fullName evidence="2">Uncharacterized protein</fullName>
    </submittedName>
</protein>
<evidence type="ECO:0000313" key="3">
    <source>
        <dbReference type="Proteomes" id="UP000242715"/>
    </source>
</evidence>
<sequence length="88" mass="9828">MSSRNVHLSPEERGERGKALSINKSLSKAKSAAEDGLVQCEKLRNNRLCRDVMIPMVRLFIKITRPVVFCVAALFGKVGLIDNMEINL</sequence>
<feature type="compositionally biased region" description="Basic and acidic residues" evidence="1">
    <location>
        <begin position="9"/>
        <end position="18"/>
    </location>
</feature>
<dbReference type="GO" id="GO:0015940">
    <property type="term" value="P:pantothenate biosynthetic process"/>
    <property type="evidence" value="ECO:0007669"/>
    <property type="project" value="InterPro"/>
</dbReference>
<dbReference type="EMBL" id="DF973280">
    <property type="protein sequence ID" value="GAU23899.1"/>
    <property type="molecule type" value="Genomic_DNA"/>
</dbReference>
<proteinExistence type="predicted"/>
<dbReference type="SUPFAM" id="SSF52374">
    <property type="entry name" value="Nucleotidylyl transferase"/>
    <property type="match status" value="1"/>
</dbReference>
<dbReference type="GO" id="GO:0004592">
    <property type="term" value="F:pantoate-beta-alanine ligase activity"/>
    <property type="evidence" value="ECO:0007669"/>
    <property type="project" value="InterPro"/>
</dbReference>
<dbReference type="Gene3D" id="3.30.1300.10">
    <property type="entry name" value="Pantoate-beta-alanine ligase, C-terminal domain"/>
    <property type="match status" value="1"/>
</dbReference>
<name>A0A2Z6MXU4_TRISU</name>
<organism evidence="2 3">
    <name type="scientific">Trifolium subterraneum</name>
    <name type="common">Subterranean clover</name>
    <dbReference type="NCBI Taxonomy" id="3900"/>
    <lineage>
        <taxon>Eukaryota</taxon>
        <taxon>Viridiplantae</taxon>
        <taxon>Streptophyta</taxon>
        <taxon>Embryophyta</taxon>
        <taxon>Tracheophyta</taxon>
        <taxon>Spermatophyta</taxon>
        <taxon>Magnoliopsida</taxon>
        <taxon>eudicotyledons</taxon>
        <taxon>Gunneridae</taxon>
        <taxon>Pentapetalae</taxon>
        <taxon>rosids</taxon>
        <taxon>fabids</taxon>
        <taxon>Fabales</taxon>
        <taxon>Fabaceae</taxon>
        <taxon>Papilionoideae</taxon>
        <taxon>50 kb inversion clade</taxon>
        <taxon>NPAAA clade</taxon>
        <taxon>Hologalegina</taxon>
        <taxon>IRL clade</taxon>
        <taxon>Trifolieae</taxon>
        <taxon>Trifolium</taxon>
    </lineage>
</organism>
<evidence type="ECO:0000256" key="1">
    <source>
        <dbReference type="SAM" id="MobiDB-lite"/>
    </source>
</evidence>
<dbReference type="AlphaFoldDB" id="A0A2Z6MXU4"/>